<dbReference type="PROSITE" id="PS51755">
    <property type="entry name" value="OMPR_PHOB"/>
    <property type="match status" value="1"/>
</dbReference>
<dbReference type="InterPro" id="IPR011659">
    <property type="entry name" value="WD40"/>
</dbReference>
<keyword evidence="2 3" id="KW-0238">DNA-binding</keyword>
<gene>
    <name evidence="7" type="ordered locus">AciX9_2172</name>
</gene>
<dbReference type="HOGENOM" id="CLU_368335_0_0_0"/>
<evidence type="ECO:0000256" key="1">
    <source>
        <dbReference type="ARBA" id="ARBA00009820"/>
    </source>
</evidence>
<evidence type="ECO:0000256" key="3">
    <source>
        <dbReference type="PROSITE-ProRule" id="PRU01091"/>
    </source>
</evidence>
<accession>E8X2J2</accession>
<dbReference type="PANTHER" id="PTHR36842">
    <property type="entry name" value="PROTEIN TOLB HOMOLOG"/>
    <property type="match status" value="1"/>
</dbReference>
<evidence type="ECO:0000256" key="4">
    <source>
        <dbReference type="SAM" id="MobiDB-lite"/>
    </source>
</evidence>
<dbReference type="PaxDb" id="1198114-AciX9_2172"/>
<keyword evidence="5" id="KW-1133">Transmembrane helix</keyword>
<dbReference type="InterPro" id="IPR036388">
    <property type="entry name" value="WH-like_DNA-bd_sf"/>
</dbReference>
<dbReference type="Gene3D" id="2.120.10.30">
    <property type="entry name" value="TolB, C-terminal domain"/>
    <property type="match status" value="2"/>
</dbReference>
<dbReference type="Proteomes" id="UP000000343">
    <property type="component" value="Chromosome"/>
</dbReference>
<dbReference type="STRING" id="1198114.AciX9_2172"/>
<feature type="DNA-binding region" description="OmpR/PhoB-type" evidence="3">
    <location>
        <begin position="9"/>
        <end position="109"/>
    </location>
</feature>
<dbReference type="GO" id="GO:0006355">
    <property type="term" value="P:regulation of DNA-templated transcription"/>
    <property type="evidence" value="ECO:0007669"/>
    <property type="project" value="InterPro"/>
</dbReference>
<sequence length="756" mass="81598">MNADSSSRQSKVRFGAFDFDLRRQELRRQGHLIKLPAAQLRLLNLFLERPGELITRDEITAHLWVDTGTIDVSSGINTSINRLRANLSDPQSSAEYIETVIGLGYRFVAEIAAAPSPAPALPEAPAKSEPPVEETPVPPSEVDEVSLPIAETPTAPVTRSNARSIPHRGWLAVCSLVLLVIAGGFFLLRLTRARSATAAMPVTKTASLPFHLRPVTLTAHGETISAVAVSPDGNSVAFSNRAGVSIHTFGGTDHLLPSRPFFQVSRISWFPDGKQLLLSGTDTQTRRHQVLGAILWEGYLRPFADDADLATVSPTGDSVAYTRHNNTELWVADAGGENPRKLLTDARGSFTYLIWSSTGDHLLADRHTTSPDLDSYESIDARSGAVLTHESGLAFPSGYLLEDGRLYFPISGSQNPASGKTRLMMVHTDPRTGKLLEKPQELQTFSGYGGALSASTDGKRIALALDYATVNVFVADLHLPGPTLDNIRELPHKVEESYPHAWTPDGKAVLSESSVLGTWAIFKNPLDAPESQLVAKLPTGAAMAQTSPDGRWIMFLEVSNNVAAPSGIFRVPVAGGEAAQVPVSGQIEDFLCPVSASGTCVLRETIDNTELVYHALDPVTGIGRELARTPWHPIVLGDWGLSPDGSTLSVTDHDLVHPSIHLVPLGNRNEESPSELPLVGHGALLGSNWAADGRSLFVQCRTRDGFELVNLDMVGHVKVLRKSSVPLWGIPSRDGKKIAFPDRTNSNNVWASDTTQ</sequence>
<dbReference type="InterPro" id="IPR001867">
    <property type="entry name" value="OmpR/PhoB-type_DNA-bd"/>
</dbReference>
<proteinExistence type="inferred from homology"/>
<dbReference type="InterPro" id="IPR016032">
    <property type="entry name" value="Sig_transdc_resp-reg_C-effctor"/>
</dbReference>
<name>E8X2J2_GRATM</name>
<dbReference type="eggNOG" id="COG0823">
    <property type="taxonomic scope" value="Bacteria"/>
</dbReference>
<comment type="similarity">
    <text evidence="1">Belongs to the TolB family.</text>
</comment>
<dbReference type="KEGG" id="acm:AciX9_2172"/>
<dbReference type="SMART" id="SM00862">
    <property type="entry name" value="Trans_reg_C"/>
    <property type="match status" value="1"/>
</dbReference>
<protein>
    <submittedName>
        <fullName evidence="7">Transcriptional regulator, CadC</fullName>
    </submittedName>
</protein>
<evidence type="ECO:0000313" key="8">
    <source>
        <dbReference type="Proteomes" id="UP000000343"/>
    </source>
</evidence>
<evidence type="ECO:0000313" key="7">
    <source>
        <dbReference type="EMBL" id="ADW69216.1"/>
    </source>
</evidence>
<dbReference type="GO" id="GO:0003677">
    <property type="term" value="F:DNA binding"/>
    <property type="evidence" value="ECO:0007669"/>
    <property type="project" value="UniProtKB-UniRule"/>
</dbReference>
<dbReference type="eggNOG" id="COG0745">
    <property type="taxonomic scope" value="Bacteria"/>
</dbReference>
<feature type="domain" description="OmpR/PhoB-type" evidence="6">
    <location>
        <begin position="9"/>
        <end position="109"/>
    </location>
</feature>
<evidence type="ECO:0000256" key="2">
    <source>
        <dbReference type="ARBA" id="ARBA00023125"/>
    </source>
</evidence>
<evidence type="ECO:0000256" key="5">
    <source>
        <dbReference type="SAM" id="Phobius"/>
    </source>
</evidence>
<dbReference type="Gene3D" id="1.10.10.10">
    <property type="entry name" value="Winged helix-like DNA-binding domain superfamily/Winged helix DNA-binding domain"/>
    <property type="match status" value="1"/>
</dbReference>
<reference evidence="8" key="1">
    <citation type="submission" date="2011-01" db="EMBL/GenBank/DDBJ databases">
        <title>Complete sequence of chromosome of Acidobacterium sp. MP5ACTX9.</title>
        <authorList>
            <consortium name="US DOE Joint Genome Institute"/>
            <person name="Lucas S."/>
            <person name="Copeland A."/>
            <person name="Lapidus A."/>
            <person name="Cheng J.-F."/>
            <person name="Goodwin L."/>
            <person name="Pitluck S."/>
            <person name="Teshima H."/>
            <person name="Detter J.C."/>
            <person name="Han C."/>
            <person name="Tapia R."/>
            <person name="Land M."/>
            <person name="Hauser L."/>
            <person name="Kyrpides N."/>
            <person name="Ivanova N."/>
            <person name="Ovchinnikova G."/>
            <person name="Pagani I."/>
            <person name="Rawat S.R."/>
            <person name="Mannisto M."/>
            <person name="Haggblom M.M."/>
            <person name="Woyke T."/>
        </authorList>
    </citation>
    <scope>NUCLEOTIDE SEQUENCE [LARGE SCALE GENOMIC DNA]</scope>
    <source>
        <strain evidence="8">MP5ACTX9</strain>
    </source>
</reference>
<keyword evidence="5" id="KW-0472">Membrane</keyword>
<evidence type="ECO:0000259" key="6">
    <source>
        <dbReference type="PROSITE" id="PS51755"/>
    </source>
</evidence>
<dbReference type="GO" id="GO:0000160">
    <property type="term" value="P:phosphorelay signal transduction system"/>
    <property type="evidence" value="ECO:0007669"/>
    <property type="project" value="InterPro"/>
</dbReference>
<organism evidence="8">
    <name type="scientific">Granulicella tundricola (strain ATCC BAA-1859 / DSM 23138 / MP5ACTX9)</name>
    <dbReference type="NCBI Taxonomy" id="1198114"/>
    <lineage>
        <taxon>Bacteria</taxon>
        <taxon>Pseudomonadati</taxon>
        <taxon>Acidobacteriota</taxon>
        <taxon>Terriglobia</taxon>
        <taxon>Terriglobales</taxon>
        <taxon>Acidobacteriaceae</taxon>
        <taxon>Granulicella</taxon>
    </lineage>
</organism>
<dbReference type="AlphaFoldDB" id="E8X2J2"/>
<dbReference type="EMBL" id="CP002480">
    <property type="protein sequence ID" value="ADW69216.1"/>
    <property type="molecule type" value="Genomic_DNA"/>
</dbReference>
<dbReference type="Pfam" id="PF00486">
    <property type="entry name" value="Trans_reg_C"/>
    <property type="match status" value="1"/>
</dbReference>
<dbReference type="SUPFAM" id="SSF82171">
    <property type="entry name" value="DPP6 N-terminal domain-like"/>
    <property type="match status" value="1"/>
</dbReference>
<dbReference type="InterPro" id="IPR011042">
    <property type="entry name" value="6-blade_b-propeller_TolB-like"/>
</dbReference>
<dbReference type="CDD" id="cd00383">
    <property type="entry name" value="trans_reg_C"/>
    <property type="match status" value="1"/>
</dbReference>
<dbReference type="Pfam" id="PF07676">
    <property type="entry name" value="PD40"/>
    <property type="match status" value="1"/>
</dbReference>
<dbReference type="SUPFAM" id="SSF46894">
    <property type="entry name" value="C-terminal effector domain of the bipartite response regulators"/>
    <property type="match status" value="1"/>
</dbReference>
<feature type="transmembrane region" description="Helical" evidence="5">
    <location>
        <begin position="169"/>
        <end position="188"/>
    </location>
</feature>
<dbReference type="PANTHER" id="PTHR36842:SF1">
    <property type="entry name" value="PROTEIN TOLB"/>
    <property type="match status" value="1"/>
</dbReference>
<keyword evidence="5" id="KW-0812">Transmembrane</keyword>
<feature type="region of interest" description="Disordered" evidence="4">
    <location>
        <begin position="118"/>
        <end position="143"/>
    </location>
</feature>
<keyword evidence="8" id="KW-1185">Reference proteome</keyword>